<dbReference type="Gene3D" id="3.20.180.10">
    <property type="entry name" value="PNP-oxidase-like"/>
    <property type="match status" value="1"/>
</dbReference>
<accession>A0A0K1ERP3</accession>
<dbReference type="InterPro" id="IPR012349">
    <property type="entry name" value="Split_barrel_FMN-bd"/>
</dbReference>
<feature type="domain" description="CREG-like beta-barrel" evidence="3">
    <location>
        <begin position="19"/>
        <end position="172"/>
    </location>
</feature>
<name>A0A0K1ERP3_CHOCO</name>
<evidence type="ECO:0000256" key="1">
    <source>
        <dbReference type="SAM" id="MobiDB-lite"/>
    </source>
</evidence>
<proteinExistence type="predicted"/>
<dbReference type="AlphaFoldDB" id="A0A0K1ERP3"/>
<dbReference type="PANTHER" id="PTHR13343">
    <property type="entry name" value="CREG1 PROTEIN"/>
    <property type="match status" value="1"/>
</dbReference>
<dbReference type="SUPFAM" id="SSF50475">
    <property type="entry name" value="FMN-binding split barrel"/>
    <property type="match status" value="1"/>
</dbReference>
<dbReference type="EMBL" id="CP012159">
    <property type="protein sequence ID" value="AKT43288.1"/>
    <property type="molecule type" value="Genomic_DNA"/>
</dbReference>
<dbReference type="Pfam" id="PF10615">
    <property type="entry name" value="DUF2470"/>
    <property type="match status" value="1"/>
</dbReference>
<dbReference type="GO" id="GO:0005737">
    <property type="term" value="C:cytoplasm"/>
    <property type="evidence" value="ECO:0007669"/>
    <property type="project" value="UniProtKB-ARBA"/>
</dbReference>
<feature type="domain" description="DUF2470" evidence="2">
    <location>
        <begin position="184"/>
        <end position="258"/>
    </location>
</feature>
<dbReference type="STRING" id="52.CMC5_075200"/>
<evidence type="ECO:0000259" key="2">
    <source>
        <dbReference type="Pfam" id="PF10615"/>
    </source>
</evidence>
<feature type="region of interest" description="Disordered" evidence="1">
    <location>
        <begin position="1"/>
        <end position="23"/>
    </location>
</feature>
<dbReference type="Proteomes" id="UP000067626">
    <property type="component" value="Chromosome"/>
</dbReference>
<dbReference type="PANTHER" id="PTHR13343:SF17">
    <property type="entry name" value="CELLULAR REPRESSOR OF E1A-STIMULATED GENES, ISOFORM A"/>
    <property type="match status" value="1"/>
</dbReference>
<dbReference type="OrthoDB" id="9776211at2"/>
<dbReference type="PATRIC" id="fig|52.7.peg.8267"/>
<dbReference type="InterPro" id="IPR037119">
    <property type="entry name" value="Haem_oxidase_HugZ-like_sf"/>
</dbReference>
<evidence type="ECO:0000313" key="4">
    <source>
        <dbReference type="EMBL" id="AKT43288.1"/>
    </source>
</evidence>
<evidence type="ECO:0000259" key="3">
    <source>
        <dbReference type="Pfam" id="PF13883"/>
    </source>
</evidence>
<gene>
    <name evidence="4" type="primary">pdxH</name>
    <name evidence="4" type="ORF">CMC5_075200</name>
</gene>
<dbReference type="InterPro" id="IPR019595">
    <property type="entry name" value="DUF2470"/>
</dbReference>
<dbReference type="InterPro" id="IPR055343">
    <property type="entry name" value="CREG_beta-barrel"/>
</dbReference>
<reference evidence="4 5" key="1">
    <citation type="submission" date="2015-07" db="EMBL/GenBank/DDBJ databases">
        <title>Genome analysis of myxobacterium Chondromyces crocatus Cm c5 reveals a high potential for natural compound synthesis and the genetic basis for the loss of fruiting body formation.</title>
        <authorList>
            <person name="Zaburannyi N."/>
            <person name="Bunk B."/>
            <person name="Maier J."/>
            <person name="Overmann J."/>
            <person name="Mueller R."/>
        </authorList>
    </citation>
    <scope>NUCLEOTIDE SEQUENCE [LARGE SCALE GENOMIC DNA]</scope>
    <source>
        <strain evidence="4 5">Cm c5</strain>
    </source>
</reference>
<dbReference type="Pfam" id="PF13883">
    <property type="entry name" value="CREG_beta-barrel"/>
    <property type="match status" value="1"/>
</dbReference>
<dbReference type="Gene3D" id="2.30.110.10">
    <property type="entry name" value="Electron Transport, Fmn-binding Protein, Chain A"/>
    <property type="match status" value="1"/>
</dbReference>
<organism evidence="4 5">
    <name type="scientific">Chondromyces crocatus</name>
    <dbReference type="NCBI Taxonomy" id="52"/>
    <lineage>
        <taxon>Bacteria</taxon>
        <taxon>Pseudomonadati</taxon>
        <taxon>Myxococcota</taxon>
        <taxon>Polyangia</taxon>
        <taxon>Polyangiales</taxon>
        <taxon>Polyangiaceae</taxon>
        <taxon>Chondromyces</taxon>
    </lineage>
</organism>
<keyword evidence="5" id="KW-1185">Reference proteome</keyword>
<sequence length="278" mass="29245">MSQEQRTAEGDVGSRPSPSHAEQCRTLATRARVAALGTLAQDPAGYPYTSLVAVAFDGEGRPLLLLSELAEHTTNLNAHPEASVLVGEPPGLESGPALDPLASGRMTLLGPCKRIEEPAEAEAARAEFLAARPEAALYAGFGDFAMYRLEPGSIRYVGGFGRVSWVDAIEYKQAAPDPIAPSAAGILSHMNEDHADAVLAYAQALAGIVDATSATMVAVDRHGFELRAATPEGPRSARLGFPREVTSMDQVRVVMVELVREARARLAEQAPGGAPPPS</sequence>
<evidence type="ECO:0000313" key="5">
    <source>
        <dbReference type="Proteomes" id="UP000067626"/>
    </source>
</evidence>
<dbReference type="RefSeq" id="WP_050434778.1">
    <property type="nucleotide sequence ID" value="NZ_CP012159.1"/>
</dbReference>
<protein>
    <submittedName>
        <fullName evidence="4">Pyridoxamine 5'-phosphate oxidase</fullName>
    </submittedName>
</protein>
<dbReference type="KEGG" id="ccro:CMC5_075200"/>